<feature type="signal peptide" evidence="2">
    <location>
        <begin position="1"/>
        <end position="21"/>
    </location>
</feature>
<evidence type="ECO:0000313" key="4">
    <source>
        <dbReference type="Proteomes" id="UP000054266"/>
    </source>
</evidence>
<name>A0A0D2E5G8_9EURO</name>
<feature type="chain" id="PRO_5002241075" description="Fibronectin type-III domain-containing protein" evidence="2">
    <location>
        <begin position="22"/>
        <end position="506"/>
    </location>
</feature>
<dbReference type="EMBL" id="KN846958">
    <property type="protein sequence ID" value="KIW69582.1"/>
    <property type="molecule type" value="Genomic_DNA"/>
</dbReference>
<protein>
    <recommendedName>
        <fullName evidence="5">Fibronectin type-III domain-containing protein</fullName>
    </recommendedName>
</protein>
<gene>
    <name evidence="3" type="ORF">PV04_05452</name>
</gene>
<sequence length="506" mass="54404">MRLLPSALALVVAVWPVAVLGSTPSKTTATGPHGHRHGHSKGTPTTTAFPETTSPAVQLQLQLQERDLDDICGEVSGTKVSCPQSQGVCVFGQSGGAVGCCPVDEYGYANSSCILVTDCVHRLQWLLATDTASLDPATMYCTEPGRPSCRTQTLYGTLTRPNGLVEPGHWTFYACGSTASTATGSVWTGGRPTETSTPDYDLLSQNMVATKPQSGQLIKGISDFVLNELPLAAGPPPHNWPQPPRALWDNPYTKYQESNPFNALAWSDKSDTDTVLRRLKEPELPAAVSVNMPIALNRNDSAIVLIHYPPANVDEDKRELVLSLWTYFWDRFAESMSRTSLRRRQSDGSDGEEDMEHEVPEIMSQTTLFNFIALNLNYFVRVRALESYSGTFQVVTSMVTATAEPHFTSFSTMVRISSFPGMADLSAAAATATSTATSTSTSTSASTTEPGSSRVTSTAQASRTCEDGTVLAATQECGAGPASHLSRLLWLVCFSLVAGAGAVWLW</sequence>
<feature type="compositionally biased region" description="Low complexity" evidence="1">
    <location>
        <begin position="436"/>
        <end position="448"/>
    </location>
</feature>
<dbReference type="Proteomes" id="UP000054266">
    <property type="component" value="Unassembled WGS sequence"/>
</dbReference>
<dbReference type="HOGENOM" id="CLU_538595_0_0_1"/>
<evidence type="ECO:0008006" key="5">
    <source>
        <dbReference type="Google" id="ProtNLM"/>
    </source>
</evidence>
<feature type="compositionally biased region" description="Polar residues" evidence="1">
    <location>
        <begin position="449"/>
        <end position="460"/>
    </location>
</feature>
<evidence type="ECO:0000256" key="2">
    <source>
        <dbReference type="SAM" id="SignalP"/>
    </source>
</evidence>
<feature type="region of interest" description="Disordered" evidence="1">
    <location>
        <begin position="25"/>
        <end position="49"/>
    </location>
</feature>
<accession>A0A0D2E5G8</accession>
<evidence type="ECO:0000313" key="3">
    <source>
        <dbReference type="EMBL" id="KIW69582.1"/>
    </source>
</evidence>
<organism evidence="3 4">
    <name type="scientific">Phialophora macrospora</name>
    <dbReference type="NCBI Taxonomy" id="1851006"/>
    <lineage>
        <taxon>Eukaryota</taxon>
        <taxon>Fungi</taxon>
        <taxon>Dikarya</taxon>
        <taxon>Ascomycota</taxon>
        <taxon>Pezizomycotina</taxon>
        <taxon>Eurotiomycetes</taxon>
        <taxon>Chaetothyriomycetidae</taxon>
        <taxon>Chaetothyriales</taxon>
        <taxon>Herpotrichiellaceae</taxon>
        <taxon>Phialophora</taxon>
    </lineage>
</organism>
<reference evidence="3 4" key="1">
    <citation type="submission" date="2015-01" db="EMBL/GenBank/DDBJ databases">
        <title>The Genome Sequence of Capronia semiimmersa CBS27337.</title>
        <authorList>
            <consortium name="The Broad Institute Genomics Platform"/>
            <person name="Cuomo C."/>
            <person name="de Hoog S."/>
            <person name="Gorbushina A."/>
            <person name="Stielow B."/>
            <person name="Teixiera M."/>
            <person name="Abouelleil A."/>
            <person name="Chapman S.B."/>
            <person name="Priest M."/>
            <person name="Young S.K."/>
            <person name="Wortman J."/>
            <person name="Nusbaum C."/>
            <person name="Birren B."/>
        </authorList>
    </citation>
    <scope>NUCLEOTIDE SEQUENCE [LARGE SCALE GENOMIC DNA]</scope>
    <source>
        <strain evidence="3 4">CBS 27337</strain>
    </source>
</reference>
<keyword evidence="2" id="KW-0732">Signal</keyword>
<dbReference type="AlphaFoldDB" id="A0A0D2E5G8"/>
<feature type="region of interest" description="Disordered" evidence="1">
    <location>
        <begin position="436"/>
        <end position="460"/>
    </location>
</feature>
<proteinExistence type="predicted"/>
<keyword evidence="4" id="KW-1185">Reference proteome</keyword>
<evidence type="ECO:0000256" key="1">
    <source>
        <dbReference type="SAM" id="MobiDB-lite"/>
    </source>
</evidence>